<dbReference type="InterPro" id="IPR001647">
    <property type="entry name" value="HTH_TetR"/>
</dbReference>
<evidence type="ECO:0000256" key="1">
    <source>
        <dbReference type="ARBA" id="ARBA00023015"/>
    </source>
</evidence>
<organism evidence="7 8">
    <name type="scientific">Brachybacterium tyrofermentans</name>
    <dbReference type="NCBI Taxonomy" id="47848"/>
    <lineage>
        <taxon>Bacteria</taxon>
        <taxon>Bacillati</taxon>
        <taxon>Actinomycetota</taxon>
        <taxon>Actinomycetes</taxon>
        <taxon>Micrococcales</taxon>
        <taxon>Dermabacteraceae</taxon>
        <taxon>Brachybacterium</taxon>
    </lineage>
</organism>
<evidence type="ECO:0000313" key="7">
    <source>
        <dbReference type="EMBL" id="MFC5299673.1"/>
    </source>
</evidence>
<evidence type="ECO:0000256" key="4">
    <source>
        <dbReference type="PROSITE-ProRule" id="PRU00335"/>
    </source>
</evidence>
<feature type="DNA-binding region" description="H-T-H motif" evidence="4">
    <location>
        <begin position="39"/>
        <end position="58"/>
    </location>
</feature>
<reference evidence="8" key="1">
    <citation type="journal article" date="2019" name="Int. J. Syst. Evol. Microbiol.">
        <title>The Global Catalogue of Microorganisms (GCM) 10K type strain sequencing project: providing services to taxonomists for standard genome sequencing and annotation.</title>
        <authorList>
            <consortium name="The Broad Institute Genomics Platform"/>
            <consortium name="The Broad Institute Genome Sequencing Center for Infectious Disease"/>
            <person name="Wu L."/>
            <person name="Ma J."/>
        </authorList>
    </citation>
    <scope>NUCLEOTIDE SEQUENCE [LARGE SCALE GENOMIC DNA]</scope>
    <source>
        <strain evidence="8">CGMCC 1.16455</strain>
    </source>
</reference>
<dbReference type="Pfam" id="PF00440">
    <property type="entry name" value="TetR_N"/>
    <property type="match status" value="1"/>
</dbReference>
<proteinExistence type="predicted"/>
<dbReference type="SUPFAM" id="SSF48498">
    <property type="entry name" value="Tetracyclin repressor-like, C-terminal domain"/>
    <property type="match status" value="1"/>
</dbReference>
<dbReference type="InterPro" id="IPR036271">
    <property type="entry name" value="Tet_transcr_reg_TetR-rel_C_sf"/>
</dbReference>
<dbReference type="InterPro" id="IPR004111">
    <property type="entry name" value="Repressor_TetR_C"/>
</dbReference>
<protein>
    <submittedName>
        <fullName evidence="7">TetR/AcrR family transcriptional regulator</fullName>
    </submittedName>
</protein>
<feature type="domain" description="HTH tetR-type" evidence="6">
    <location>
        <begin position="16"/>
        <end position="76"/>
    </location>
</feature>
<evidence type="ECO:0000259" key="6">
    <source>
        <dbReference type="PROSITE" id="PS50977"/>
    </source>
</evidence>
<keyword evidence="3" id="KW-0804">Transcription</keyword>
<feature type="compositionally biased region" description="Basic and acidic residues" evidence="5">
    <location>
        <begin position="292"/>
        <end position="306"/>
    </location>
</feature>
<dbReference type="Gene3D" id="1.10.357.10">
    <property type="entry name" value="Tetracycline Repressor, domain 2"/>
    <property type="match status" value="1"/>
</dbReference>
<keyword evidence="1" id="KW-0805">Transcription regulation</keyword>
<accession>A0ABW0FLI7</accession>
<dbReference type="Proteomes" id="UP001595937">
    <property type="component" value="Unassembled WGS sequence"/>
</dbReference>
<evidence type="ECO:0000256" key="5">
    <source>
        <dbReference type="SAM" id="MobiDB-lite"/>
    </source>
</evidence>
<dbReference type="RefSeq" id="WP_377802496.1">
    <property type="nucleotide sequence ID" value="NZ_JBHSLN010000089.1"/>
</dbReference>
<dbReference type="PANTHER" id="PTHR30055">
    <property type="entry name" value="HTH-TYPE TRANSCRIPTIONAL REGULATOR RUTR"/>
    <property type="match status" value="1"/>
</dbReference>
<dbReference type="PROSITE" id="PS50977">
    <property type="entry name" value="HTH_TETR_2"/>
    <property type="match status" value="1"/>
</dbReference>
<dbReference type="InterPro" id="IPR050109">
    <property type="entry name" value="HTH-type_TetR-like_transc_reg"/>
</dbReference>
<dbReference type="Pfam" id="PF02909">
    <property type="entry name" value="TetR_C_1"/>
    <property type="match status" value="1"/>
</dbReference>
<evidence type="ECO:0000256" key="2">
    <source>
        <dbReference type="ARBA" id="ARBA00023125"/>
    </source>
</evidence>
<dbReference type="InterPro" id="IPR009057">
    <property type="entry name" value="Homeodomain-like_sf"/>
</dbReference>
<keyword evidence="2 4" id="KW-0238">DNA-binding</keyword>
<dbReference type="PANTHER" id="PTHR30055:SF151">
    <property type="entry name" value="TRANSCRIPTIONAL REGULATORY PROTEIN"/>
    <property type="match status" value="1"/>
</dbReference>
<evidence type="ECO:0000256" key="3">
    <source>
        <dbReference type="ARBA" id="ARBA00023163"/>
    </source>
</evidence>
<comment type="caution">
    <text evidence="7">The sequence shown here is derived from an EMBL/GenBank/DDBJ whole genome shotgun (WGS) entry which is preliminary data.</text>
</comment>
<dbReference type="SUPFAM" id="SSF46689">
    <property type="entry name" value="Homeodomain-like"/>
    <property type="match status" value="1"/>
</dbReference>
<feature type="region of interest" description="Disordered" evidence="5">
    <location>
        <begin position="278"/>
        <end position="306"/>
    </location>
</feature>
<keyword evidence="8" id="KW-1185">Reference proteome</keyword>
<dbReference type="Gene3D" id="1.10.10.60">
    <property type="entry name" value="Homeodomain-like"/>
    <property type="match status" value="1"/>
</dbReference>
<evidence type="ECO:0000313" key="8">
    <source>
        <dbReference type="Proteomes" id="UP001595937"/>
    </source>
</evidence>
<gene>
    <name evidence="7" type="ORF">ACFPK8_19345</name>
</gene>
<dbReference type="EMBL" id="JBHSLN010000089">
    <property type="protein sequence ID" value="MFC5299673.1"/>
    <property type="molecule type" value="Genomic_DNA"/>
</dbReference>
<name>A0ABW0FLI7_9MICO</name>
<sequence>MAWGVAAAPQRGPKRELSHERIVDAAIEIADSEGLTAVTMQRVARVFDFTTMALYRYVSSKDDLHVLMLDAAIGDKGWVIDDEDWRAGLEQWTRTIMEAYRRHPWALDIPLASETMLMPGQVRAVDAGMRAMRTLPGTAEDKLGVLMLLAVNARGFASMSREMNVEQEGGGEAAQQLLREIVTEGHFPDARDLIDSGAYFEDPATGSDSTGGDDDVEVALSLLMPGIERAFEGGEGASAPSPPTEPAGPAAAALVEAENELVSIIALRQATQRRAQELEKREGRLRAKRDRAKVLAKEAAKRAAKE</sequence>